<dbReference type="InterPro" id="IPR011006">
    <property type="entry name" value="CheY-like_superfamily"/>
</dbReference>
<dbReference type="InterPro" id="IPR058245">
    <property type="entry name" value="NreC/VraR/RcsB-like_REC"/>
</dbReference>
<dbReference type="PROSITE" id="PS50110">
    <property type="entry name" value="RESPONSE_REGULATORY"/>
    <property type="match status" value="1"/>
</dbReference>
<dbReference type="PANTHER" id="PTHR45566">
    <property type="entry name" value="HTH-TYPE TRANSCRIPTIONAL REGULATOR YHJB-RELATED"/>
    <property type="match status" value="1"/>
</dbReference>
<name>X1HC28_9ZZZZ</name>
<reference evidence="2" key="1">
    <citation type="journal article" date="2014" name="Front. Microbiol.">
        <title>High frequency of phylogenetically diverse reductive dehalogenase-homologous genes in deep subseafloor sedimentary metagenomes.</title>
        <authorList>
            <person name="Kawai M."/>
            <person name="Futagami T."/>
            <person name="Toyoda A."/>
            <person name="Takaki Y."/>
            <person name="Nishi S."/>
            <person name="Hori S."/>
            <person name="Arai W."/>
            <person name="Tsubouchi T."/>
            <person name="Morono Y."/>
            <person name="Uchiyama I."/>
            <person name="Ito T."/>
            <person name="Fujiyama A."/>
            <person name="Inagaki F."/>
            <person name="Takami H."/>
        </authorList>
    </citation>
    <scope>NUCLEOTIDE SEQUENCE</scope>
    <source>
        <strain evidence="2">Expedition CK06-06</strain>
    </source>
</reference>
<proteinExistence type="predicted"/>
<dbReference type="GO" id="GO:0000160">
    <property type="term" value="P:phosphorelay signal transduction system"/>
    <property type="evidence" value="ECO:0007669"/>
    <property type="project" value="InterPro"/>
</dbReference>
<gene>
    <name evidence="2" type="ORF">S03H2_50736</name>
</gene>
<dbReference type="InterPro" id="IPR001789">
    <property type="entry name" value="Sig_transdc_resp-reg_receiver"/>
</dbReference>
<sequence length="103" mass="11539">MVNILVIDSYAVYRYGLTSMLKEQPEFRVIGDAINTSEAVAKLGELQPDIVIMDIFIPGGEGVEAINLMRQKFPDVKVIVFTLSDKEEDFLRAMRAGARAYLL</sequence>
<dbReference type="Pfam" id="PF00072">
    <property type="entry name" value="Response_reg"/>
    <property type="match status" value="1"/>
</dbReference>
<dbReference type="Gene3D" id="3.40.50.2300">
    <property type="match status" value="1"/>
</dbReference>
<feature type="non-terminal residue" evidence="2">
    <location>
        <position position="103"/>
    </location>
</feature>
<comment type="caution">
    <text evidence="2">The sequence shown here is derived from an EMBL/GenBank/DDBJ whole genome shotgun (WGS) entry which is preliminary data.</text>
</comment>
<feature type="domain" description="Response regulatory" evidence="1">
    <location>
        <begin position="3"/>
        <end position="103"/>
    </location>
</feature>
<dbReference type="SUPFAM" id="SSF52172">
    <property type="entry name" value="CheY-like"/>
    <property type="match status" value="1"/>
</dbReference>
<organism evidence="2">
    <name type="scientific">marine sediment metagenome</name>
    <dbReference type="NCBI Taxonomy" id="412755"/>
    <lineage>
        <taxon>unclassified sequences</taxon>
        <taxon>metagenomes</taxon>
        <taxon>ecological metagenomes</taxon>
    </lineage>
</organism>
<dbReference type="InterPro" id="IPR051015">
    <property type="entry name" value="EvgA-like"/>
</dbReference>
<evidence type="ECO:0000313" key="2">
    <source>
        <dbReference type="EMBL" id="GAH67746.1"/>
    </source>
</evidence>
<protein>
    <recommendedName>
        <fullName evidence="1">Response regulatory domain-containing protein</fullName>
    </recommendedName>
</protein>
<accession>X1HC28</accession>
<dbReference type="CDD" id="cd17535">
    <property type="entry name" value="REC_NarL-like"/>
    <property type="match status" value="1"/>
</dbReference>
<dbReference type="SMART" id="SM00448">
    <property type="entry name" value="REC"/>
    <property type="match status" value="1"/>
</dbReference>
<evidence type="ECO:0000259" key="1">
    <source>
        <dbReference type="PROSITE" id="PS50110"/>
    </source>
</evidence>
<dbReference type="AlphaFoldDB" id="X1HC28"/>
<dbReference type="PANTHER" id="PTHR45566:SF2">
    <property type="entry name" value="NARL SUBFAMILY"/>
    <property type="match status" value="1"/>
</dbReference>
<dbReference type="EMBL" id="BARU01032149">
    <property type="protein sequence ID" value="GAH67746.1"/>
    <property type="molecule type" value="Genomic_DNA"/>
</dbReference>